<accession>A0AAD5IY93</accession>
<sequence length="113" mass="13178">MEKYFRNAYRGDPGVPQADPYRFYNMWIGSTVFSALTWSNPYMWQLSTQLNWHDKREFSLSVANCKGTRGSRTDHLTFHAVIQELKQSVSSVHMARKDLKCFTKLAQSSHVKE</sequence>
<reference evidence="1" key="2">
    <citation type="submission" date="2023-02" db="EMBL/GenBank/DDBJ databases">
        <authorList>
            <person name="Swenson N.G."/>
            <person name="Wegrzyn J.L."/>
            <person name="Mcevoy S.L."/>
        </authorList>
    </citation>
    <scope>NUCLEOTIDE SEQUENCE</scope>
    <source>
        <strain evidence="1">91603</strain>
        <tissue evidence="1">Leaf</tissue>
    </source>
</reference>
<dbReference type="AlphaFoldDB" id="A0AAD5IY93"/>
<proteinExistence type="predicted"/>
<organism evidence="1 2">
    <name type="scientific">Acer negundo</name>
    <name type="common">Box elder</name>
    <dbReference type="NCBI Taxonomy" id="4023"/>
    <lineage>
        <taxon>Eukaryota</taxon>
        <taxon>Viridiplantae</taxon>
        <taxon>Streptophyta</taxon>
        <taxon>Embryophyta</taxon>
        <taxon>Tracheophyta</taxon>
        <taxon>Spermatophyta</taxon>
        <taxon>Magnoliopsida</taxon>
        <taxon>eudicotyledons</taxon>
        <taxon>Gunneridae</taxon>
        <taxon>Pentapetalae</taxon>
        <taxon>rosids</taxon>
        <taxon>malvids</taxon>
        <taxon>Sapindales</taxon>
        <taxon>Sapindaceae</taxon>
        <taxon>Hippocastanoideae</taxon>
        <taxon>Acereae</taxon>
        <taxon>Acer</taxon>
    </lineage>
</organism>
<name>A0AAD5IY93_ACENE</name>
<dbReference type="PANTHER" id="PTHR36360">
    <property type="entry name" value="ACTIN T1-LIKE PROTEIN"/>
    <property type="match status" value="1"/>
</dbReference>
<dbReference type="PANTHER" id="PTHR36360:SF1">
    <property type="entry name" value="ACTIN T1-LIKE PROTEIN"/>
    <property type="match status" value="1"/>
</dbReference>
<evidence type="ECO:0000313" key="1">
    <source>
        <dbReference type="EMBL" id="KAI9180915.1"/>
    </source>
</evidence>
<gene>
    <name evidence="1" type="ORF">LWI28_009413</name>
</gene>
<comment type="caution">
    <text evidence="1">The sequence shown here is derived from an EMBL/GenBank/DDBJ whole genome shotgun (WGS) entry which is preliminary data.</text>
</comment>
<keyword evidence="2" id="KW-1185">Reference proteome</keyword>
<protein>
    <submittedName>
        <fullName evidence="1">Uncharacterized protein</fullName>
    </submittedName>
</protein>
<reference evidence="1" key="1">
    <citation type="journal article" date="2022" name="Plant J.">
        <title>Strategies of tolerance reflected in two North American maple genomes.</title>
        <authorList>
            <person name="McEvoy S.L."/>
            <person name="Sezen U.U."/>
            <person name="Trouern-Trend A."/>
            <person name="McMahon S.M."/>
            <person name="Schaberg P.G."/>
            <person name="Yang J."/>
            <person name="Wegrzyn J.L."/>
            <person name="Swenson N.G."/>
        </authorList>
    </citation>
    <scope>NUCLEOTIDE SEQUENCE</scope>
    <source>
        <strain evidence="1">91603</strain>
    </source>
</reference>
<dbReference type="EMBL" id="JAJSOW010000101">
    <property type="protein sequence ID" value="KAI9180915.1"/>
    <property type="molecule type" value="Genomic_DNA"/>
</dbReference>
<evidence type="ECO:0000313" key="2">
    <source>
        <dbReference type="Proteomes" id="UP001064489"/>
    </source>
</evidence>
<dbReference type="Proteomes" id="UP001064489">
    <property type="component" value="Chromosome 4"/>
</dbReference>